<comment type="similarity">
    <text evidence="2">Belongs to the LAZY family.</text>
</comment>
<reference evidence="3 4" key="1">
    <citation type="submission" date="2023-10" db="EMBL/GenBank/DDBJ databases">
        <title>Chromosome-scale genome assembly provides insights into flower coloration mechanisms of Canna indica.</title>
        <authorList>
            <person name="Li C."/>
        </authorList>
    </citation>
    <scope>NUCLEOTIDE SEQUENCE [LARGE SCALE GENOMIC DNA]</scope>
    <source>
        <tissue evidence="3">Flower</tissue>
    </source>
</reference>
<dbReference type="EMBL" id="CP136894">
    <property type="protein sequence ID" value="WOL06533.1"/>
    <property type="molecule type" value="Genomic_DNA"/>
</dbReference>
<keyword evidence="1" id="KW-0341">Growth regulation</keyword>
<dbReference type="Proteomes" id="UP001327560">
    <property type="component" value="Chromosome 5"/>
</dbReference>
<sequence length="293" mass="33260">MARAVAAQEGAEFLEEGKCLATLGRLPSQDSQIANIQQLKPIELTKFRKEYGGKDHLEKILRWLQCKFSGKQERRIDVGASSTLRTTLPEFIDSLPLVLAIGTFGSDELNEDALRFDSVKNISSSSQIPVEFTPEEVTNLRQLLSSKTKYNDGSKMEQYDEEDFNADLSSDNKKIVLNRAKDSSVDNCNMIKQKSVSFLLKKMFVCRSGFAVTQKFKDPVVDSRMEKFFKALLHKKVYPQHSAPIQTSNYIEKNMKETTCFEDEMHNKTENGGQWIKSDSEYIVLEMRAAGEV</sequence>
<dbReference type="PANTHER" id="PTHR34045">
    <property type="entry name" value="OS03G0406300 PROTEIN"/>
    <property type="match status" value="1"/>
</dbReference>
<dbReference type="GO" id="GO:0040008">
    <property type="term" value="P:regulation of growth"/>
    <property type="evidence" value="ECO:0007669"/>
    <property type="project" value="InterPro"/>
</dbReference>
<evidence type="ECO:0000256" key="1">
    <source>
        <dbReference type="ARBA" id="ARBA00022604"/>
    </source>
</evidence>
<dbReference type="InterPro" id="IPR044683">
    <property type="entry name" value="LAZY"/>
</dbReference>
<evidence type="ECO:0000256" key="2">
    <source>
        <dbReference type="ARBA" id="ARBA00024198"/>
    </source>
</evidence>
<protein>
    <submittedName>
        <fullName evidence="3">Uncharacterized protein</fullName>
    </submittedName>
</protein>
<dbReference type="AlphaFoldDB" id="A0AAQ3KGL1"/>
<organism evidence="3 4">
    <name type="scientific">Canna indica</name>
    <name type="common">Indian-shot</name>
    <dbReference type="NCBI Taxonomy" id="4628"/>
    <lineage>
        <taxon>Eukaryota</taxon>
        <taxon>Viridiplantae</taxon>
        <taxon>Streptophyta</taxon>
        <taxon>Embryophyta</taxon>
        <taxon>Tracheophyta</taxon>
        <taxon>Spermatophyta</taxon>
        <taxon>Magnoliopsida</taxon>
        <taxon>Liliopsida</taxon>
        <taxon>Zingiberales</taxon>
        <taxon>Cannaceae</taxon>
        <taxon>Canna</taxon>
    </lineage>
</organism>
<evidence type="ECO:0000313" key="3">
    <source>
        <dbReference type="EMBL" id="WOL06533.1"/>
    </source>
</evidence>
<evidence type="ECO:0000313" key="4">
    <source>
        <dbReference type="Proteomes" id="UP001327560"/>
    </source>
</evidence>
<proteinExistence type="inferred from homology"/>
<keyword evidence="4" id="KW-1185">Reference proteome</keyword>
<dbReference type="PANTHER" id="PTHR34045:SF3">
    <property type="entry name" value="PROTEIN LAZY 4"/>
    <property type="match status" value="1"/>
</dbReference>
<name>A0AAQ3KGL1_9LILI</name>
<gene>
    <name evidence="3" type="ORF">Cni_G15267</name>
</gene>
<accession>A0AAQ3KGL1</accession>
<dbReference type="GO" id="GO:0009630">
    <property type="term" value="P:gravitropism"/>
    <property type="evidence" value="ECO:0007669"/>
    <property type="project" value="InterPro"/>
</dbReference>